<proteinExistence type="predicted"/>
<sequence>MSVMTDSGRDRRRFTAAVLGAAAAPEPTPVHHRVARGVVVDSTAYMLCLATPNGEERFLYERATTFWRGGEVLPTELRPGDDAVVLCSHDGRLVAERVWAQTARATGVIVEREGDSLRVDPGHGRPRLTVVLPYRSSGRISVRHPRLEPGYLFDAVGTWRDGEVRAVRPVTTQPPYPLRSTPHRPPVRQHSTTVTGIATWYDPAWGRSSHLDPRAVVNGAAYPALDPVGHEGRCDRRTSCLPLPLLSTGASLNLRNDCTRDTAVVPVVGCAAADSWLCDLCPACGSQSAGRLASLTMTSFVALGGRLEAGCFNATMTVAEQEG</sequence>
<evidence type="ECO:0000313" key="2">
    <source>
        <dbReference type="Proteomes" id="UP000598217"/>
    </source>
</evidence>
<name>A0ABR9HNR9_9ACTN</name>
<protein>
    <submittedName>
        <fullName evidence="1">Uncharacterized protein</fullName>
    </submittedName>
</protein>
<evidence type="ECO:0000313" key="1">
    <source>
        <dbReference type="EMBL" id="MBE1460677.1"/>
    </source>
</evidence>
<organism evidence="1 2">
    <name type="scientific">Nocardiopsis terrae</name>
    <dbReference type="NCBI Taxonomy" id="372655"/>
    <lineage>
        <taxon>Bacteria</taxon>
        <taxon>Bacillati</taxon>
        <taxon>Actinomycetota</taxon>
        <taxon>Actinomycetes</taxon>
        <taxon>Streptosporangiales</taxon>
        <taxon>Nocardiopsidaceae</taxon>
        <taxon>Nocardiopsis</taxon>
    </lineage>
</organism>
<accession>A0ABR9HNR9</accession>
<gene>
    <name evidence="1" type="ORF">H4W79_004891</name>
</gene>
<reference evidence="1 2" key="1">
    <citation type="submission" date="2020-10" db="EMBL/GenBank/DDBJ databases">
        <title>Sequencing the genomes of 1000 actinobacteria strains.</title>
        <authorList>
            <person name="Klenk H.-P."/>
        </authorList>
    </citation>
    <scope>NUCLEOTIDE SEQUENCE [LARGE SCALE GENOMIC DNA]</scope>
    <source>
        <strain evidence="1 2">DSM 45157</strain>
    </source>
</reference>
<dbReference type="Proteomes" id="UP000598217">
    <property type="component" value="Unassembled WGS sequence"/>
</dbReference>
<dbReference type="EMBL" id="JADBDY010000001">
    <property type="protein sequence ID" value="MBE1460677.1"/>
    <property type="molecule type" value="Genomic_DNA"/>
</dbReference>
<comment type="caution">
    <text evidence="1">The sequence shown here is derived from an EMBL/GenBank/DDBJ whole genome shotgun (WGS) entry which is preliminary data.</text>
</comment>
<keyword evidence="2" id="KW-1185">Reference proteome</keyword>